<dbReference type="EMBL" id="JOPB01000006">
    <property type="protein sequence ID" value="OUI78523.1"/>
    <property type="molecule type" value="Genomic_DNA"/>
</dbReference>
<evidence type="ECO:0000256" key="1">
    <source>
        <dbReference type="ARBA" id="ARBA00022490"/>
    </source>
</evidence>
<dbReference type="Proteomes" id="UP000194946">
    <property type="component" value="Unassembled WGS sequence"/>
</dbReference>
<evidence type="ECO:0000256" key="2">
    <source>
        <dbReference type="ARBA" id="ARBA00022618"/>
    </source>
</evidence>
<dbReference type="Gene3D" id="1.10.10.10">
    <property type="entry name" value="Winged helix-like DNA-binding domain superfamily/Winged helix DNA-binding domain"/>
    <property type="match status" value="2"/>
</dbReference>
<keyword evidence="3" id="KW-0159">Chromosome partition</keyword>
<dbReference type="InterPro" id="IPR005234">
    <property type="entry name" value="ScpB_csome_segregation"/>
</dbReference>
<evidence type="ECO:0000256" key="3">
    <source>
        <dbReference type="ARBA" id="ARBA00022829"/>
    </source>
</evidence>
<dbReference type="PANTHER" id="PTHR34298">
    <property type="entry name" value="SEGREGATION AND CONDENSATION PROTEIN B"/>
    <property type="match status" value="1"/>
</dbReference>
<dbReference type="RefSeq" id="WP_008854893.1">
    <property type="nucleotide sequence ID" value="NZ_JOPB01000006.1"/>
</dbReference>
<keyword evidence="4" id="KW-0131">Cell cycle</keyword>
<keyword evidence="2" id="KW-0132">Cell division</keyword>
<name>A0A251ZV32_9PROT</name>
<keyword evidence="1" id="KW-0963">Cytoplasm</keyword>
<reference evidence="6" key="1">
    <citation type="submission" date="2014-06" db="EMBL/GenBank/DDBJ databases">
        <authorList>
            <person name="Winans N.J."/>
            <person name="Newell P.D."/>
            <person name="Douglas A.E."/>
        </authorList>
    </citation>
    <scope>NUCLEOTIDE SEQUENCE [LARGE SCALE GENOMIC DNA]</scope>
    <source>
        <strain evidence="6">DmL_052</strain>
    </source>
</reference>
<evidence type="ECO:0000313" key="6">
    <source>
        <dbReference type="Proteomes" id="UP000194946"/>
    </source>
</evidence>
<dbReference type="NCBIfam" id="TIGR00281">
    <property type="entry name" value="SMC-Scp complex subunit ScpB"/>
    <property type="match status" value="1"/>
</dbReference>
<dbReference type="GO" id="GO:0051304">
    <property type="term" value="P:chromosome separation"/>
    <property type="evidence" value="ECO:0007669"/>
    <property type="project" value="InterPro"/>
</dbReference>
<dbReference type="SUPFAM" id="SSF46785">
    <property type="entry name" value="Winged helix' DNA-binding domain"/>
    <property type="match status" value="2"/>
</dbReference>
<dbReference type="Pfam" id="PF04079">
    <property type="entry name" value="SMC_ScpB"/>
    <property type="match status" value="1"/>
</dbReference>
<dbReference type="InterPro" id="IPR036388">
    <property type="entry name" value="WH-like_DNA-bd_sf"/>
</dbReference>
<keyword evidence="6" id="KW-1185">Reference proteome</keyword>
<dbReference type="PIRSF" id="PIRSF019345">
    <property type="entry name" value="ScpB"/>
    <property type="match status" value="1"/>
</dbReference>
<sequence length="190" mass="21564">MSLIPAQYKAILEAFIFSQENPVPEKLMIELLVKNNVPSENMTALSNELQLVLEQLQQDYVNKGIRLCRIAGGWQFRTAEEFAPYLVKVINKPKRLSRAAMETLAIVAYHQPCTRADIERIRGVSLGQNVLDSLLESILIKPCGHKQVPGRPILWGTTQEFLGYLGLNELRDLPKQEELFADIPYQTSQE</sequence>
<gene>
    <name evidence="5" type="ORF">HK18_08410</name>
</gene>
<proteinExistence type="predicted"/>
<dbReference type="GO" id="GO:0051301">
    <property type="term" value="P:cell division"/>
    <property type="evidence" value="ECO:0007669"/>
    <property type="project" value="UniProtKB-KW"/>
</dbReference>
<organism evidence="5 6">
    <name type="scientific">Commensalibacter intestini</name>
    <dbReference type="NCBI Taxonomy" id="479936"/>
    <lineage>
        <taxon>Bacteria</taxon>
        <taxon>Pseudomonadati</taxon>
        <taxon>Pseudomonadota</taxon>
        <taxon>Alphaproteobacteria</taxon>
        <taxon>Acetobacterales</taxon>
        <taxon>Acetobacteraceae</taxon>
    </lineage>
</organism>
<dbReference type="AlphaFoldDB" id="A0A251ZV32"/>
<evidence type="ECO:0000256" key="4">
    <source>
        <dbReference type="ARBA" id="ARBA00023306"/>
    </source>
</evidence>
<accession>A0A251ZV32</accession>
<dbReference type="PANTHER" id="PTHR34298:SF2">
    <property type="entry name" value="SEGREGATION AND CONDENSATION PROTEIN B"/>
    <property type="match status" value="1"/>
</dbReference>
<dbReference type="InterPro" id="IPR036390">
    <property type="entry name" value="WH_DNA-bd_sf"/>
</dbReference>
<comment type="caution">
    <text evidence="5">The sequence shown here is derived from an EMBL/GenBank/DDBJ whole genome shotgun (WGS) entry which is preliminary data.</text>
</comment>
<protein>
    <submittedName>
        <fullName evidence="5">Transcriptional regulator</fullName>
    </submittedName>
</protein>
<evidence type="ECO:0000313" key="5">
    <source>
        <dbReference type="EMBL" id="OUI78523.1"/>
    </source>
</evidence>